<feature type="compositionally biased region" description="Low complexity" evidence="1">
    <location>
        <begin position="81"/>
        <end position="90"/>
    </location>
</feature>
<feature type="region of interest" description="Disordered" evidence="1">
    <location>
        <begin position="641"/>
        <end position="671"/>
    </location>
</feature>
<keyword evidence="3" id="KW-1185">Reference proteome</keyword>
<dbReference type="Proteomes" id="UP000244855">
    <property type="component" value="Unassembled WGS sequence"/>
</dbReference>
<feature type="compositionally biased region" description="Basic and acidic residues" evidence="1">
    <location>
        <begin position="369"/>
        <end position="394"/>
    </location>
</feature>
<reference evidence="2 3" key="1">
    <citation type="journal article" date="2018" name="Sci. Rep.">
        <title>Comparative genomics provides insights into the lifestyle and reveals functional heterogeneity of dark septate endophytic fungi.</title>
        <authorList>
            <person name="Knapp D.G."/>
            <person name="Nemeth J.B."/>
            <person name="Barry K."/>
            <person name="Hainaut M."/>
            <person name="Henrissat B."/>
            <person name="Johnson J."/>
            <person name="Kuo A."/>
            <person name="Lim J.H.P."/>
            <person name="Lipzen A."/>
            <person name="Nolan M."/>
            <person name="Ohm R.A."/>
            <person name="Tamas L."/>
            <person name="Grigoriev I.V."/>
            <person name="Spatafora J.W."/>
            <person name="Nagy L.G."/>
            <person name="Kovacs G.M."/>
        </authorList>
    </citation>
    <scope>NUCLEOTIDE SEQUENCE [LARGE SCALE GENOMIC DNA]</scope>
    <source>
        <strain evidence="2 3">DSE2036</strain>
    </source>
</reference>
<sequence>DQALSLEEEASMNVDALVNDSVADPQAKIAPITTLQSLDLPRRSTPAIPPGFSAPATPQIPGHEQLARPLSRNTVPAVAPAIPVMPASPVRAATPVKTKKSKQTLETIEPTNSKGDSNAAAAQRPVTPPLSSKKASSAKSKSVQENVKKAAEAAPVAVVKENKKPTASATTSKATTPKKSTTAKNVQAAVDMLPQKESKDVPSANTPAPSKRQHPGKLDIAAATKAPETEQPSVPGWVKSDPQAKTARTASTTSSAWVPASPAATSTGSPVKKPTAARTLRVVATPKTENPSPWSTASTTSHPQVPTVEKLRSRQASIASVNLPGTPMSELVSDTASITSTSISRANSPPPVGGKVGSAPVRKKTKSQQKKERQERARQEEERALAMEEHKSEPEVVQEPLMGRKKKAKKPASNPKPLNVPAKSQPQSPKPVEIEEVNEKTESPNVPPTTTKKIPAAKSSSSPHGEPATAAETKEKREVTAQAIITDLQKTGDLIASTLEFFKPISSSLAHASRPVQSNGGPVAPPDLKMHLSPADVEALSKKLPVRLHGNDGKPDSNTLITPHGRFFWGLTRELEERALELEKHIEDLKGAGRFHARKGTSQQQHLASQALPALATALKEAGANLSKNTGQSMSQLDSTLLGSTSLPLPPVQASSDLPPPQAQAQQQQAPSDAGAYLNQFVLPKTDSPVPNSSRTEMAAVGGLPGAGTANMSVNVNKIAKAARAVAEGGAVGTELEGMGVMAADLLGGVFVQGLEALVGAGLNFSSSSQDITLESNGNVSLNGKGIDVQNLVSAFEAGGGLRDLTGRGIMGGGKGRRPVLSMEEAEQAMLAAKKDQEALEKKLVAVMKRNKRMVGGAGKA</sequence>
<feature type="non-terminal residue" evidence="2">
    <location>
        <position position="1"/>
    </location>
</feature>
<dbReference type="STRING" id="97972.A0A2V1E408"/>
<feature type="compositionally biased region" description="Low complexity" evidence="1">
    <location>
        <begin position="131"/>
        <end position="141"/>
    </location>
</feature>
<feature type="compositionally biased region" description="Polar residues" evidence="1">
    <location>
        <begin position="287"/>
        <end position="304"/>
    </location>
</feature>
<accession>A0A2V1E408</accession>
<protein>
    <submittedName>
        <fullName evidence="2">Uncharacterized protein</fullName>
    </submittedName>
</protein>
<evidence type="ECO:0000313" key="3">
    <source>
        <dbReference type="Proteomes" id="UP000244855"/>
    </source>
</evidence>
<name>A0A2V1E408_9PLEO</name>
<organism evidence="2 3">
    <name type="scientific">Periconia macrospinosa</name>
    <dbReference type="NCBI Taxonomy" id="97972"/>
    <lineage>
        <taxon>Eukaryota</taxon>
        <taxon>Fungi</taxon>
        <taxon>Dikarya</taxon>
        <taxon>Ascomycota</taxon>
        <taxon>Pezizomycotina</taxon>
        <taxon>Dothideomycetes</taxon>
        <taxon>Pleosporomycetidae</taxon>
        <taxon>Pleosporales</taxon>
        <taxon>Massarineae</taxon>
        <taxon>Periconiaceae</taxon>
        <taxon>Periconia</taxon>
    </lineage>
</organism>
<evidence type="ECO:0000256" key="1">
    <source>
        <dbReference type="SAM" id="MobiDB-lite"/>
    </source>
</evidence>
<dbReference type="EMBL" id="KZ805316">
    <property type="protein sequence ID" value="PVI05056.1"/>
    <property type="molecule type" value="Genomic_DNA"/>
</dbReference>
<proteinExistence type="predicted"/>
<feature type="region of interest" description="Disordered" evidence="1">
    <location>
        <begin position="40"/>
        <end position="62"/>
    </location>
</feature>
<feature type="region of interest" description="Disordered" evidence="1">
    <location>
        <begin position="81"/>
        <end position="477"/>
    </location>
</feature>
<feature type="compositionally biased region" description="Low complexity" evidence="1">
    <location>
        <begin position="448"/>
        <end position="463"/>
    </location>
</feature>
<dbReference type="OrthoDB" id="1923159at2759"/>
<evidence type="ECO:0000313" key="2">
    <source>
        <dbReference type="EMBL" id="PVI05056.1"/>
    </source>
</evidence>
<feature type="compositionally biased region" description="Low complexity" evidence="1">
    <location>
        <begin position="244"/>
        <end position="256"/>
    </location>
</feature>
<dbReference type="AlphaFoldDB" id="A0A2V1E408"/>
<feature type="compositionally biased region" description="Low complexity" evidence="1">
    <location>
        <begin position="152"/>
        <end position="184"/>
    </location>
</feature>
<feature type="compositionally biased region" description="Polar residues" evidence="1">
    <location>
        <begin position="104"/>
        <end position="116"/>
    </location>
</feature>
<gene>
    <name evidence="2" type="ORF">DM02DRAFT_517448</name>
</gene>